<keyword evidence="3" id="KW-1185">Reference proteome</keyword>
<organism evidence="2 3">
    <name type="scientific">Auxenochlorella protothecoides</name>
    <name type="common">Green microalga</name>
    <name type="synonym">Chlorella protothecoides</name>
    <dbReference type="NCBI Taxonomy" id="3075"/>
    <lineage>
        <taxon>Eukaryota</taxon>
        <taxon>Viridiplantae</taxon>
        <taxon>Chlorophyta</taxon>
        <taxon>core chlorophytes</taxon>
        <taxon>Trebouxiophyceae</taxon>
        <taxon>Chlorellales</taxon>
        <taxon>Chlorellaceae</taxon>
        <taxon>Auxenochlorella</taxon>
    </lineage>
</organism>
<evidence type="ECO:0000313" key="3">
    <source>
        <dbReference type="Proteomes" id="UP000028924"/>
    </source>
</evidence>
<proteinExistence type="predicted"/>
<dbReference type="RefSeq" id="XP_011399424.1">
    <property type="nucleotide sequence ID" value="XM_011401122.1"/>
</dbReference>
<dbReference type="EMBL" id="KL662129">
    <property type="protein sequence ID" value="KFM26486.1"/>
    <property type="molecule type" value="Genomic_DNA"/>
</dbReference>
<evidence type="ECO:0000256" key="1">
    <source>
        <dbReference type="SAM" id="MobiDB-lite"/>
    </source>
</evidence>
<dbReference type="GeneID" id="23613464"/>
<evidence type="ECO:0000313" key="2">
    <source>
        <dbReference type="EMBL" id="KFM26486.1"/>
    </source>
</evidence>
<accession>A0A087SL82</accession>
<sequence>MKMSRENPHVDGQSLMPKTQKYPLLPFQPCWYICGLKRHCKGQTCILRGSPPLARRDHTQSLTQGASQPPPRRAPTRNSASTLHYGCVLRRPRDVGGVPSPAAVQSGVSPSEL</sequence>
<gene>
    <name evidence="2" type="ORF">F751_2073</name>
</gene>
<protein>
    <submittedName>
        <fullName evidence="2">Uncharacterized protein</fullName>
    </submittedName>
</protein>
<feature type="region of interest" description="Disordered" evidence="1">
    <location>
        <begin position="49"/>
        <end position="113"/>
    </location>
</feature>
<name>A0A087SL82_AUXPR</name>
<reference evidence="2 3" key="1">
    <citation type="journal article" date="2014" name="BMC Genomics">
        <title>Oil accumulation mechanisms of the oleaginous microalga Chlorella protothecoides revealed through its genome, transcriptomes, and proteomes.</title>
        <authorList>
            <person name="Gao C."/>
            <person name="Wang Y."/>
            <person name="Shen Y."/>
            <person name="Yan D."/>
            <person name="He X."/>
            <person name="Dai J."/>
            <person name="Wu Q."/>
        </authorList>
    </citation>
    <scope>NUCLEOTIDE SEQUENCE [LARGE SCALE GENOMIC DNA]</scope>
    <source>
        <strain evidence="2 3">0710</strain>
    </source>
</reference>
<dbReference type="KEGG" id="apro:F751_2073"/>
<dbReference type="AlphaFoldDB" id="A0A087SL82"/>
<dbReference type="Proteomes" id="UP000028924">
    <property type="component" value="Unassembled WGS sequence"/>
</dbReference>